<dbReference type="InterPro" id="IPR027417">
    <property type="entry name" value="P-loop_NTPase"/>
</dbReference>
<dbReference type="RefSeq" id="WP_271148951.1">
    <property type="nucleotide sequence ID" value="NZ_CP115859.1"/>
</dbReference>
<evidence type="ECO:0000259" key="3">
    <source>
        <dbReference type="Pfam" id="PF06414"/>
    </source>
</evidence>
<feature type="domain" description="Zeta toxin" evidence="3">
    <location>
        <begin position="38"/>
        <end position="218"/>
    </location>
</feature>
<evidence type="ECO:0000313" key="4">
    <source>
        <dbReference type="EMBL" id="WBV60631.1"/>
    </source>
</evidence>
<dbReference type="SUPFAM" id="SSF52540">
    <property type="entry name" value="P-loop containing nucleoside triphosphate hydrolases"/>
    <property type="match status" value="1"/>
</dbReference>
<dbReference type="Proteomes" id="UP001210978">
    <property type="component" value="Chromosome"/>
</dbReference>
<dbReference type="Pfam" id="PF06414">
    <property type="entry name" value="Zeta_toxin"/>
    <property type="match status" value="1"/>
</dbReference>
<protein>
    <submittedName>
        <fullName evidence="4">Zeta toxin family protein</fullName>
    </submittedName>
</protein>
<name>A0ABY7QLS1_9FLAO</name>
<evidence type="ECO:0000313" key="5">
    <source>
        <dbReference type="Proteomes" id="UP001210978"/>
    </source>
</evidence>
<dbReference type="EMBL" id="CP115859">
    <property type="protein sequence ID" value="WBV60631.1"/>
    <property type="molecule type" value="Genomic_DNA"/>
</dbReference>
<gene>
    <name evidence="4" type="ORF">PFY12_00590</name>
</gene>
<accession>A0ABY7QLS1</accession>
<keyword evidence="2" id="KW-0067">ATP-binding</keyword>
<dbReference type="Gene3D" id="3.40.50.300">
    <property type="entry name" value="P-loop containing nucleotide triphosphate hydrolases"/>
    <property type="match status" value="1"/>
</dbReference>
<evidence type="ECO:0000256" key="1">
    <source>
        <dbReference type="ARBA" id="ARBA00022741"/>
    </source>
</evidence>
<evidence type="ECO:0000256" key="2">
    <source>
        <dbReference type="ARBA" id="ARBA00022840"/>
    </source>
</evidence>
<dbReference type="InterPro" id="IPR010488">
    <property type="entry name" value="Zeta_toxin_domain"/>
</dbReference>
<proteinExistence type="predicted"/>
<reference evidence="4 5" key="1">
    <citation type="submission" date="2023-01" db="EMBL/GenBank/DDBJ databases">
        <title>Complete genome of Chryseobacterium camelliae VAN22-5A.</title>
        <authorList>
            <person name="Zong G."/>
            <person name="Cao G."/>
        </authorList>
    </citation>
    <scope>NUCLEOTIDE SEQUENCE [LARGE SCALE GENOMIC DNA]</scope>
    <source>
        <strain evidence="4 5">VAN22-5A</strain>
    </source>
</reference>
<keyword evidence="1" id="KW-0547">Nucleotide-binding</keyword>
<keyword evidence="5" id="KW-1185">Reference proteome</keyword>
<sequence>MASEWSEELLKLREQYQLSDEDFTAILAIIVEEVADGYLPSPFPKVVILGGAPGSGKTELQKEAESLLRGNAVICNADNLRDFHPLSHEIKRNHPSFYPDITAEYAQKWNDLLCNYCQQKRLNYILETTFSSGARLQQTIREIKDVGYQVDIMLLAVSPRLSLLGTYIRYENSIENQGLGRKVSKEAHDVRFNAIPSTIDAITKNQLFDDIRIYSRSVVLEYANLIEGVTLVAHNPVNVLKVYQEEIERPCPLKLKEYFKQSYSNVFEMMRKRQAHPREIERFRNELGIIMPPSQKRGRRM</sequence>
<organism evidence="4 5">
    <name type="scientific">Chryseobacterium camelliae</name>
    <dbReference type="NCBI Taxonomy" id="1265445"/>
    <lineage>
        <taxon>Bacteria</taxon>
        <taxon>Pseudomonadati</taxon>
        <taxon>Bacteroidota</taxon>
        <taxon>Flavobacteriia</taxon>
        <taxon>Flavobacteriales</taxon>
        <taxon>Weeksellaceae</taxon>
        <taxon>Chryseobacterium group</taxon>
        <taxon>Chryseobacterium</taxon>
    </lineage>
</organism>